<dbReference type="Proteomes" id="UP000051952">
    <property type="component" value="Unassembled WGS sequence"/>
</dbReference>
<feature type="compositionally biased region" description="Low complexity" evidence="1">
    <location>
        <begin position="83"/>
        <end position="115"/>
    </location>
</feature>
<evidence type="ECO:0000313" key="3">
    <source>
        <dbReference type="Proteomes" id="UP000051952"/>
    </source>
</evidence>
<accession>A0A0S4J5R3</accession>
<evidence type="ECO:0000256" key="1">
    <source>
        <dbReference type="SAM" id="MobiDB-lite"/>
    </source>
</evidence>
<organism evidence="2 3">
    <name type="scientific">Bodo saltans</name>
    <name type="common">Flagellated protozoan</name>
    <dbReference type="NCBI Taxonomy" id="75058"/>
    <lineage>
        <taxon>Eukaryota</taxon>
        <taxon>Discoba</taxon>
        <taxon>Euglenozoa</taxon>
        <taxon>Kinetoplastea</taxon>
        <taxon>Metakinetoplastina</taxon>
        <taxon>Eubodonida</taxon>
        <taxon>Bodonidae</taxon>
        <taxon>Bodo</taxon>
    </lineage>
</organism>
<keyword evidence="3" id="KW-1185">Reference proteome</keyword>
<feature type="region of interest" description="Disordered" evidence="1">
    <location>
        <begin position="34"/>
        <end position="53"/>
    </location>
</feature>
<feature type="region of interest" description="Disordered" evidence="1">
    <location>
        <begin position="82"/>
        <end position="115"/>
    </location>
</feature>
<reference evidence="3" key="1">
    <citation type="submission" date="2015-09" db="EMBL/GenBank/DDBJ databases">
        <authorList>
            <consortium name="Pathogen Informatics"/>
        </authorList>
    </citation>
    <scope>NUCLEOTIDE SEQUENCE [LARGE SCALE GENOMIC DNA]</scope>
    <source>
        <strain evidence="3">Lake Konstanz</strain>
    </source>
</reference>
<dbReference type="VEuPathDB" id="TriTrypDB:BSAL_81845c"/>
<gene>
    <name evidence="2" type="ORF">BSAL_81845c</name>
</gene>
<dbReference type="EMBL" id="CYKH01000890">
    <property type="protein sequence ID" value="CUG59468.1"/>
    <property type="molecule type" value="Genomic_DNA"/>
</dbReference>
<dbReference type="AlphaFoldDB" id="A0A0S4J5R3"/>
<name>A0A0S4J5R3_BODSA</name>
<sequence>MRWMCPSCHQWLNRDEECLICGEISNEARKHLRVRKRRERPVRSTIPRSSQPHPNWKCYSCGSWCPHSSKCAICNVDEDEKPSSNSSSVTSTTSDTTTSSVVSTTSDTTTSSVSRIVSETSDRISGCSSFSCESQWHDDDVSENVSYGEVEVSDVKSLSAPGSICSEYLPLLSLVGQESTRRLPYR</sequence>
<protein>
    <submittedName>
        <fullName evidence="2">Uncharacterized protein</fullName>
    </submittedName>
</protein>
<proteinExistence type="predicted"/>
<evidence type="ECO:0000313" key="2">
    <source>
        <dbReference type="EMBL" id="CUG59468.1"/>
    </source>
</evidence>